<dbReference type="InterPro" id="IPR036314">
    <property type="entry name" value="SOD_C_sf"/>
</dbReference>
<dbReference type="Gene3D" id="1.10.287.990">
    <property type="entry name" value="Fe,Mn superoxide dismutase (SOD) domain"/>
    <property type="match status" value="1"/>
</dbReference>
<dbReference type="PANTHER" id="PTHR43595">
    <property type="entry name" value="37S RIBOSOMAL PROTEIN S26, MITOCHONDRIAL"/>
    <property type="match status" value="1"/>
</dbReference>
<dbReference type="SUPFAM" id="SSF46609">
    <property type="entry name" value="Fe,Mn superoxide dismutase (SOD), N-terminal domain"/>
    <property type="match status" value="1"/>
</dbReference>
<dbReference type="Proteomes" id="UP000252479">
    <property type="component" value="Unassembled WGS sequence"/>
</dbReference>
<name>A0A368LH59_9VIBR</name>
<dbReference type="GO" id="GO:0005737">
    <property type="term" value="C:cytoplasm"/>
    <property type="evidence" value="ECO:0007669"/>
    <property type="project" value="TreeGrafter"/>
</dbReference>
<keyword evidence="4 6" id="KW-0560">Oxidoreductase</keyword>
<dbReference type="AlphaFoldDB" id="A0A368LH59"/>
<protein>
    <recommendedName>
        <fullName evidence="2 6">Superoxide dismutase</fullName>
        <ecNumber evidence="2 6">1.15.1.1</ecNumber>
    </recommendedName>
</protein>
<sequence length="202" mass="23225">MSHEFPELPYAYDALEPYIDAQTMEIHYSRHHKTYFDKFMAAISGSELEQTSLEDIFSTISQHSPAVRNNGGGYYNHIVYWQCMSSSPQSKPTGDLAAKIDETFGDLEEFKQQFSDAAVNTFGSGFVWLIIKDGNLEITSTPNQDNPLMETSSRQGLPILALDVWEHAYYISYRNRRPDYINAWWNVVDWKVVEENYLSLVA</sequence>
<reference evidence="9 10" key="1">
    <citation type="journal article" date="2017" name="Elife">
        <title>Extensive horizontal gene transfer in cheese-associated bacteria.</title>
        <authorList>
            <person name="Bonham K.S."/>
            <person name="Wolfe B.E."/>
            <person name="Dutton R.J."/>
        </authorList>
    </citation>
    <scope>NUCLEOTIDE SEQUENCE [LARGE SCALE GENOMIC DNA]</scope>
    <source>
        <strain evidence="9 10">JB196</strain>
    </source>
</reference>
<dbReference type="GO" id="GO:0046914">
    <property type="term" value="F:transition metal ion binding"/>
    <property type="evidence" value="ECO:0007669"/>
    <property type="project" value="UniProtKB-ARBA"/>
</dbReference>
<feature type="binding site" evidence="5">
    <location>
        <position position="77"/>
    </location>
    <ligand>
        <name>Mn(2+)</name>
        <dbReference type="ChEBI" id="CHEBI:29035"/>
    </ligand>
</feature>
<keyword evidence="3 5" id="KW-0479">Metal-binding</keyword>
<dbReference type="PRINTS" id="PR01703">
    <property type="entry name" value="MNSODISMTASE"/>
</dbReference>
<evidence type="ECO:0000256" key="1">
    <source>
        <dbReference type="ARBA" id="ARBA00008714"/>
    </source>
</evidence>
<dbReference type="Pfam" id="PF02777">
    <property type="entry name" value="Sod_Fe_C"/>
    <property type="match status" value="1"/>
</dbReference>
<evidence type="ECO:0000259" key="7">
    <source>
        <dbReference type="Pfam" id="PF00081"/>
    </source>
</evidence>
<dbReference type="InterPro" id="IPR001189">
    <property type="entry name" value="Mn/Fe_SOD"/>
</dbReference>
<evidence type="ECO:0000256" key="6">
    <source>
        <dbReference type="RuleBase" id="RU000414"/>
    </source>
</evidence>
<comment type="similarity">
    <text evidence="1 6">Belongs to the iron/manganese superoxide dismutase family.</text>
</comment>
<dbReference type="PROSITE" id="PS00088">
    <property type="entry name" value="SOD_MN"/>
    <property type="match status" value="1"/>
</dbReference>
<evidence type="ECO:0000313" key="10">
    <source>
        <dbReference type="Proteomes" id="UP000252479"/>
    </source>
</evidence>
<comment type="function">
    <text evidence="6">Destroys radicals which are normally produced within the cells and which are toxic to biological systems.</text>
</comment>
<feature type="binding site" evidence="5">
    <location>
        <position position="163"/>
    </location>
    <ligand>
        <name>Mn(2+)</name>
        <dbReference type="ChEBI" id="CHEBI:29035"/>
    </ligand>
</feature>
<keyword evidence="10" id="KW-1185">Reference proteome</keyword>
<evidence type="ECO:0000256" key="5">
    <source>
        <dbReference type="PIRSR" id="PIRSR000349-1"/>
    </source>
</evidence>
<dbReference type="GeneID" id="303189446"/>
<dbReference type="InterPro" id="IPR019832">
    <property type="entry name" value="Mn/Fe_SOD_C"/>
</dbReference>
<dbReference type="EC" id="1.15.1.1" evidence="2 6"/>
<organism evidence="9 10">
    <name type="scientific">Vibrio casei</name>
    <dbReference type="NCBI Taxonomy" id="673372"/>
    <lineage>
        <taxon>Bacteria</taxon>
        <taxon>Pseudomonadati</taxon>
        <taxon>Pseudomonadota</taxon>
        <taxon>Gammaproteobacteria</taxon>
        <taxon>Vibrionales</taxon>
        <taxon>Vibrionaceae</taxon>
        <taxon>Vibrio</taxon>
    </lineage>
</organism>
<dbReference type="InterPro" id="IPR019833">
    <property type="entry name" value="Mn/Fe_SOD_BS"/>
</dbReference>
<dbReference type="SUPFAM" id="SSF54719">
    <property type="entry name" value="Fe,Mn superoxide dismutase (SOD), C-terminal domain"/>
    <property type="match status" value="1"/>
</dbReference>
<feature type="domain" description="Manganese/iron superoxide dismutase C-terminal" evidence="8">
    <location>
        <begin position="92"/>
        <end position="196"/>
    </location>
</feature>
<feature type="domain" description="Manganese/iron superoxide dismutase N-terminal" evidence="7">
    <location>
        <begin position="2"/>
        <end position="85"/>
    </location>
</feature>
<gene>
    <name evidence="9" type="ORF">CIK83_10990</name>
</gene>
<accession>A0A368LH59</accession>
<comment type="catalytic activity">
    <reaction evidence="6">
        <text>2 superoxide + 2 H(+) = H2O2 + O2</text>
        <dbReference type="Rhea" id="RHEA:20696"/>
        <dbReference type="ChEBI" id="CHEBI:15378"/>
        <dbReference type="ChEBI" id="CHEBI:15379"/>
        <dbReference type="ChEBI" id="CHEBI:16240"/>
        <dbReference type="ChEBI" id="CHEBI:18421"/>
        <dbReference type="EC" id="1.15.1.1"/>
    </reaction>
</comment>
<dbReference type="InterPro" id="IPR019831">
    <property type="entry name" value="Mn/Fe_SOD_N"/>
</dbReference>
<dbReference type="PANTHER" id="PTHR43595:SF2">
    <property type="entry name" value="SMALL RIBOSOMAL SUBUNIT PROTEIN MS42"/>
    <property type="match status" value="1"/>
</dbReference>
<dbReference type="Pfam" id="PF00081">
    <property type="entry name" value="Sod_Fe_N"/>
    <property type="match status" value="1"/>
</dbReference>
<feature type="binding site" evidence="5">
    <location>
        <position position="167"/>
    </location>
    <ligand>
        <name>Mn(2+)</name>
        <dbReference type="ChEBI" id="CHEBI:29035"/>
    </ligand>
</feature>
<dbReference type="Gene3D" id="3.55.40.20">
    <property type="entry name" value="Iron/manganese superoxide dismutase, C-terminal domain"/>
    <property type="match status" value="1"/>
</dbReference>
<dbReference type="RefSeq" id="WP_086961230.1">
    <property type="nucleotide sequence ID" value="NZ_FUKS01000038.1"/>
</dbReference>
<dbReference type="PIRSF" id="PIRSF000349">
    <property type="entry name" value="SODismutase"/>
    <property type="match status" value="1"/>
</dbReference>
<feature type="binding site" evidence="5">
    <location>
        <position position="27"/>
    </location>
    <ligand>
        <name>Mn(2+)</name>
        <dbReference type="ChEBI" id="CHEBI:29035"/>
    </ligand>
</feature>
<comment type="caution">
    <text evidence="9">The sequence shown here is derived from an EMBL/GenBank/DDBJ whole genome shotgun (WGS) entry which is preliminary data.</text>
</comment>
<evidence type="ECO:0000256" key="2">
    <source>
        <dbReference type="ARBA" id="ARBA00012682"/>
    </source>
</evidence>
<evidence type="ECO:0000256" key="3">
    <source>
        <dbReference type="ARBA" id="ARBA00022723"/>
    </source>
</evidence>
<proteinExistence type="inferred from homology"/>
<dbReference type="FunFam" id="3.55.40.20:FF:000001">
    <property type="entry name" value="Superoxide dismutase"/>
    <property type="match status" value="1"/>
</dbReference>
<evidence type="ECO:0000256" key="4">
    <source>
        <dbReference type="ARBA" id="ARBA00023002"/>
    </source>
</evidence>
<evidence type="ECO:0000259" key="8">
    <source>
        <dbReference type="Pfam" id="PF02777"/>
    </source>
</evidence>
<dbReference type="GO" id="GO:0004784">
    <property type="term" value="F:superoxide dismutase activity"/>
    <property type="evidence" value="ECO:0007669"/>
    <property type="project" value="UniProtKB-EC"/>
</dbReference>
<evidence type="ECO:0000313" key="9">
    <source>
        <dbReference type="EMBL" id="RCS70001.1"/>
    </source>
</evidence>
<dbReference type="InterPro" id="IPR036324">
    <property type="entry name" value="Mn/Fe_SOD_N_sf"/>
</dbReference>
<dbReference type="EMBL" id="QPGL01000002">
    <property type="protein sequence ID" value="RCS70001.1"/>
    <property type="molecule type" value="Genomic_DNA"/>
</dbReference>